<gene>
    <name evidence="3" type="ORF">B0W44_09655</name>
</gene>
<feature type="transmembrane region" description="Helical" evidence="1">
    <location>
        <begin position="332"/>
        <end position="354"/>
    </location>
</feature>
<organism evidence="3 4">
    <name type="scientific">Novibacillus thermophilus</name>
    <dbReference type="NCBI Taxonomy" id="1471761"/>
    <lineage>
        <taxon>Bacteria</taxon>
        <taxon>Bacillati</taxon>
        <taxon>Bacillota</taxon>
        <taxon>Bacilli</taxon>
        <taxon>Bacillales</taxon>
        <taxon>Thermoactinomycetaceae</taxon>
        <taxon>Novibacillus</taxon>
    </lineage>
</organism>
<dbReference type="PANTHER" id="PTHR30590:SF2">
    <property type="entry name" value="INNER MEMBRANE PROTEIN"/>
    <property type="match status" value="1"/>
</dbReference>
<keyword evidence="1" id="KW-0812">Transmembrane</keyword>
<feature type="domain" description="DUF418" evidence="2">
    <location>
        <begin position="251"/>
        <end position="400"/>
    </location>
</feature>
<keyword evidence="1" id="KW-0472">Membrane</keyword>
<feature type="transmembrane region" description="Helical" evidence="1">
    <location>
        <begin position="102"/>
        <end position="122"/>
    </location>
</feature>
<dbReference type="EMBL" id="CP019699">
    <property type="protein sequence ID" value="AQS55996.1"/>
    <property type="molecule type" value="Genomic_DNA"/>
</dbReference>
<dbReference type="Proteomes" id="UP000188603">
    <property type="component" value="Chromosome"/>
</dbReference>
<dbReference type="InterPro" id="IPR007349">
    <property type="entry name" value="DUF418"/>
</dbReference>
<dbReference type="RefSeq" id="WP_228440933.1">
    <property type="nucleotide sequence ID" value="NZ_CP019699.1"/>
</dbReference>
<dbReference type="InterPro" id="IPR052529">
    <property type="entry name" value="Bact_Transport_Assoc"/>
</dbReference>
<dbReference type="AlphaFoldDB" id="A0A1U9K7L8"/>
<feature type="transmembrane region" description="Helical" evidence="1">
    <location>
        <begin position="20"/>
        <end position="38"/>
    </location>
</feature>
<protein>
    <recommendedName>
        <fullName evidence="2">DUF418 domain-containing protein</fullName>
    </recommendedName>
</protein>
<name>A0A1U9K7L8_9BACL</name>
<keyword evidence="1" id="KW-1133">Transmembrane helix</keyword>
<feature type="transmembrane region" description="Helical" evidence="1">
    <location>
        <begin position="231"/>
        <end position="250"/>
    </location>
</feature>
<proteinExistence type="predicted"/>
<evidence type="ECO:0000313" key="3">
    <source>
        <dbReference type="EMBL" id="AQS55996.1"/>
    </source>
</evidence>
<keyword evidence="4" id="KW-1185">Reference proteome</keyword>
<evidence type="ECO:0000259" key="2">
    <source>
        <dbReference type="Pfam" id="PF04235"/>
    </source>
</evidence>
<reference evidence="3 4" key="1">
    <citation type="journal article" date="2015" name="Int. J. Syst. Evol. Microbiol.">
        <title>Novibacillus thermophilus gen. nov., sp. nov., a Gram-staining-negative and moderately thermophilic member of the family Thermoactinomycetaceae.</title>
        <authorList>
            <person name="Yang G."/>
            <person name="Chen J."/>
            <person name="Zhou S."/>
        </authorList>
    </citation>
    <scope>NUCLEOTIDE SEQUENCE [LARGE SCALE GENOMIC DNA]</scope>
    <source>
        <strain evidence="3 4">SG-1</strain>
    </source>
</reference>
<evidence type="ECO:0000256" key="1">
    <source>
        <dbReference type="SAM" id="Phobius"/>
    </source>
</evidence>
<dbReference type="Pfam" id="PF04235">
    <property type="entry name" value="DUF418"/>
    <property type="match status" value="1"/>
</dbReference>
<dbReference type="KEGG" id="ntr:B0W44_09655"/>
<evidence type="ECO:0000313" key="4">
    <source>
        <dbReference type="Proteomes" id="UP000188603"/>
    </source>
</evidence>
<accession>A0A1U9K7L8</accession>
<feature type="transmembrane region" description="Helical" evidence="1">
    <location>
        <begin position="150"/>
        <end position="168"/>
    </location>
</feature>
<feature type="transmembrane region" description="Helical" evidence="1">
    <location>
        <begin position="270"/>
        <end position="287"/>
    </location>
</feature>
<feature type="transmembrane region" description="Helical" evidence="1">
    <location>
        <begin position="360"/>
        <end position="381"/>
    </location>
</feature>
<sequence>MSRSLHPIPNRDRIPVLDVARGLAIFGILLVNMAHFSYPDLYLLMLGEDNFFSQQWHPRDHLTHDLLNILIQAKFITMFSFLFGFGMIVMMERAEAQHQKFVPLYVRRLLALFLFGTIHAFFIWDGDILTDYALLGFLLLFFRKRKPKTLIIWAVILFSVFTLLFAVQDAMSLLSPEMPLQEDGWKQQYVQEAKQAIEIYSTGSFMDVAGQRIHDRITYMSMNGMLSLNPLLYIFSNLPYFSMFLLGAAFAKLKVFHQPERHRRLLKRQWLSGVFIGVPLSVTGTLLDLDSLNLIGAPLLMFFYVTSLWHLHKRRTAQRLLALLSNVGRTSLSNYILQSVVCTLIFYNVGLGLYGSVYPFAGLVLSVAIFIGQLVISHVWLKYFRTGPLEWVWRFITYRKRHSFRVQSALTATEDRSAKLN</sequence>
<dbReference type="PANTHER" id="PTHR30590">
    <property type="entry name" value="INNER MEMBRANE PROTEIN"/>
    <property type="match status" value="1"/>
</dbReference>
<feature type="transmembrane region" description="Helical" evidence="1">
    <location>
        <begin position="293"/>
        <end position="311"/>
    </location>
</feature>
<feature type="transmembrane region" description="Helical" evidence="1">
    <location>
        <begin position="128"/>
        <end position="143"/>
    </location>
</feature>
<feature type="transmembrane region" description="Helical" evidence="1">
    <location>
        <begin position="69"/>
        <end position="90"/>
    </location>
</feature>